<dbReference type="RefSeq" id="WP_238947184.1">
    <property type="nucleotide sequence ID" value="NZ_FMBM01000002.1"/>
</dbReference>
<reference evidence="3 5" key="2">
    <citation type="submission" date="2016-08" db="EMBL/GenBank/DDBJ databases">
        <authorList>
            <person name="Varghese N."/>
            <person name="Submissions Spin"/>
        </authorList>
    </citation>
    <scope>NUCLEOTIDE SEQUENCE [LARGE SCALE GENOMIC DNA]</scope>
    <source>
        <strain evidence="3 5">HL-109</strain>
    </source>
</reference>
<dbReference type="Proteomes" id="UP000182800">
    <property type="component" value="Unassembled WGS sequence"/>
</dbReference>
<dbReference type="InterPro" id="IPR027396">
    <property type="entry name" value="DsrEFH-like"/>
</dbReference>
<proteinExistence type="predicted"/>
<feature type="signal peptide" evidence="1">
    <location>
        <begin position="1"/>
        <end position="27"/>
    </location>
</feature>
<gene>
    <name evidence="3" type="ORF">GA0071312_2144</name>
    <name evidence="2" type="ORF">HLUCCO17_01735</name>
</gene>
<sequence>MKKTFAAMAVAAAMSVSALAVSAPAMAEEDVDLVTILTAPDAQTQLMSMVLTLQSIQAGASAHILLCGPAADMALQEAPESATAPQEPRGMSPQGLMRTIMDETGTQVEVCAIYLPNKGVGPDALIDGVTAADPAEMGRRLVAPNARIMSF</sequence>
<evidence type="ECO:0000256" key="1">
    <source>
        <dbReference type="SAM" id="SignalP"/>
    </source>
</evidence>
<dbReference type="EMBL" id="FMBM01000002">
    <property type="protein sequence ID" value="SCC81209.1"/>
    <property type="molecule type" value="Genomic_DNA"/>
</dbReference>
<evidence type="ECO:0000313" key="2">
    <source>
        <dbReference type="EMBL" id="KPQ12306.1"/>
    </source>
</evidence>
<dbReference type="STRING" id="1653334.GA0071312_2144"/>
<keyword evidence="5" id="KW-1185">Reference proteome</keyword>
<protein>
    <recommendedName>
        <fullName evidence="6">DsrE/DsrF-like family protein</fullName>
    </recommendedName>
</protein>
<feature type="chain" id="PRO_5006027858" description="DsrE/DsrF-like family protein" evidence="1">
    <location>
        <begin position="28"/>
        <end position="151"/>
    </location>
</feature>
<evidence type="ECO:0000313" key="3">
    <source>
        <dbReference type="EMBL" id="SCC81209.1"/>
    </source>
</evidence>
<comment type="caution">
    <text evidence="2">The sequence shown here is derived from an EMBL/GenBank/DDBJ whole genome shotgun (WGS) entry which is preliminary data.</text>
</comment>
<name>A0A0N8KEU4_9HYPH</name>
<dbReference type="Proteomes" id="UP000050497">
    <property type="component" value="Unassembled WGS sequence"/>
</dbReference>
<dbReference type="EMBL" id="LJSX01000002">
    <property type="protein sequence ID" value="KPQ12306.1"/>
    <property type="molecule type" value="Genomic_DNA"/>
</dbReference>
<dbReference type="AlphaFoldDB" id="A0A0N8KEU4"/>
<evidence type="ECO:0000313" key="4">
    <source>
        <dbReference type="Proteomes" id="UP000050497"/>
    </source>
</evidence>
<evidence type="ECO:0008006" key="6">
    <source>
        <dbReference type="Google" id="ProtNLM"/>
    </source>
</evidence>
<dbReference type="SUPFAM" id="SSF75169">
    <property type="entry name" value="DsrEFH-like"/>
    <property type="match status" value="1"/>
</dbReference>
<evidence type="ECO:0000313" key="5">
    <source>
        <dbReference type="Proteomes" id="UP000182800"/>
    </source>
</evidence>
<accession>A0A0N8KEU4</accession>
<organism evidence="2 4">
    <name type="scientific">Saliniramus fredricksonii</name>
    <dbReference type="NCBI Taxonomy" id="1653334"/>
    <lineage>
        <taxon>Bacteria</taxon>
        <taxon>Pseudomonadati</taxon>
        <taxon>Pseudomonadota</taxon>
        <taxon>Alphaproteobacteria</taxon>
        <taxon>Hyphomicrobiales</taxon>
        <taxon>Salinarimonadaceae</taxon>
        <taxon>Saliniramus</taxon>
    </lineage>
</organism>
<reference evidence="2 4" key="1">
    <citation type="submission" date="2015-09" db="EMBL/GenBank/DDBJ databases">
        <title>Identification and resolution of microdiversity through metagenomic sequencing of parallel consortia.</title>
        <authorList>
            <person name="Nelson W.C."/>
            <person name="Romine M.F."/>
            <person name="Lindemann S.R."/>
        </authorList>
    </citation>
    <scope>NUCLEOTIDE SEQUENCE [LARGE SCALE GENOMIC DNA]</scope>
    <source>
        <strain evidence="2">HL-109</strain>
    </source>
</reference>
<dbReference type="Gene3D" id="3.40.1260.10">
    <property type="entry name" value="DsrEFH-like"/>
    <property type="match status" value="1"/>
</dbReference>
<keyword evidence="1" id="KW-0732">Signal</keyword>